<keyword evidence="2" id="KW-1185">Reference proteome</keyword>
<organism evidence="1 2">
    <name type="scientific">Armillaria ostoyae</name>
    <name type="common">Armillaria root rot fungus</name>
    <dbReference type="NCBI Taxonomy" id="47428"/>
    <lineage>
        <taxon>Eukaryota</taxon>
        <taxon>Fungi</taxon>
        <taxon>Dikarya</taxon>
        <taxon>Basidiomycota</taxon>
        <taxon>Agaricomycotina</taxon>
        <taxon>Agaricomycetes</taxon>
        <taxon>Agaricomycetidae</taxon>
        <taxon>Agaricales</taxon>
        <taxon>Marasmiineae</taxon>
        <taxon>Physalacriaceae</taxon>
        <taxon>Armillaria</taxon>
    </lineage>
</organism>
<accession>A0A284RHB1</accession>
<dbReference type="AlphaFoldDB" id="A0A284RHB1"/>
<name>A0A284RHB1_ARMOS</name>
<evidence type="ECO:0000313" key="2">
    <source>
        <dbReference type="Proteomes" id="UP000219338"/>
    </source>
</evidence>
<dbReference type="EMBL" id="FUEG01000009">
    <property type="protein sequence ID" value="SJL08140.1"/>
    <property type="molecule type" value="Genomic_DNA"/>
</dbReference>
<dbReference type="Proteomes" id="UP000219338">
    <property type="component" value="Unassembled WGS sequence"/>
</dbReference>
<gene>
    <name evidence="1" type="ORF">ARMOST_11503</name>
</gene>
<sequence length="122" mass="13693">MGAKFSMAGEIPYVQGRSAGESCWKNLKRASIILYLPPICTDDNIFCVINDFEYTFYLQLGVCNENNEHRQLILTSIYGAASDIARWTLSFLFVHGKAGFEERNALVFASLTTLNPTQVFVV</sequence>
<protein>
    <submittedName>
        <fullName evidence="1">Uncharacterized protein</fullName>
    </submittedName>
</protein>
<evidence type="ECO:0000313" key="1">
    <source>
        <dbReference type="EMBL" id="SJL08140.1"/>
    </source>
</evidence>
<proteinExistence type="predicted"/>
<reference evidence="2" key="1">
    <citation type="journal article" date="2017" name="Nat. Ecol. Evol.">
        <title>Genome expansion and lineage-specific genetic innovations in the forest pathogenic fungi Armillaria.</title>
        <authorList>
            <person name="Sipos G."/>
            <person name="Prasanna A.N."/>
            <person name="Walter M.C."/>
            <person name="O'Connor E."/>
            <person name="Balint B."/>
            <person name="Krizsan K."/>
            <person name="Kiss B."/>
            <person name="Hess J."/>
            <person name="Varga T."/>
            <person name="Slot J."/>
            <person name="Riley R."/>
            <person name="Boka B."/>
            <person name="Rigling D."/>
            <person name="Barry K."/>
            <person name="Lee J."/>
            <person name="Mihaltcheva S."/>
            <person name="LaButti K."/>
            <person name="Lipzen A."/>
            <person name="Waldron R."/>
            <person name="Moloney N.M."/>
            <person name="Sperisen C."/>
            <person name="Kredics L."/>
            <person name="Vagvoelgyi C."/>
            <person name="Patrignani A."/>
            <person name="Fitzpatrick D."/>
            <person name="Nagy I."/>
            <person name="Doyle S."/>
            <person name="Anderson J.B."/>
            <person name="Grigoriev I.V."/>
            <person name="Gueldener U."/>
            <person name="Muensterkoetter M."/>
            <person name="Nagy L.G."/>
        </authorList>
    </citation>
    <scope>NUCLEOTIDE SEQUENCE [LARGE SCALE GENOMIC DNA]</scope>
    <source>
        <strain evidence="2">C18/9</strain>
    </source>
</reference>